<comment type="caution">
    <text evidence="1">The sequence shown here is derived from an EMBL/GenBank/DDBJ whole genome shotgun (WGS) entry which is preliminary data.</text>
</comment>
<organism evidence="1 2">
    <name type="scientific">Rhizobium hidalgonense</name>
    <dbReference type="NCBI Taxonomy" id="1538159"/>
    <lineage>
        <taxon>Bacteria</taxon>
        <taxon>Pseudomonadati</taxon>
        <taxon>Pseudomonadota</taxon>
        <taxon>Alphaproteobacteria</taxon>
        <taxon>Hyphomicrobiales</taxon>
        <taxon>Rhizobiaceae</taxon>
        <taxon>Rhizobium/Agrobacterium group</taxon>
        <taxon>Rhizobium</taxon>
    </lineage>
</organism>
<protein>
    <submittedName>
        <fullName evidence="1">Uncharacterized protein</fullName>
    </submittedName>
</protein>
<sequence>MTNKHIDIWEEIVSSEDEKTLALKSATSNGLQWTSTSRVESPDGNGFIPGIYRMRFAKAPKRNVIKFSGYDPTEKRLGRR</sequence>
<evidence type="ECO:0000313" key="2">
    <source>
        <dbReference type="Proteomes" id="UP001268610"/>
    </source>
</evidence>
<dbReference type="AlphaFoldDB" id="A0AAJ2H3M1"/>
<reference evidence="1" key="1">
    <citation type="submission" date="2023-04" db="EMBL/GenBank/DDBJ databases">
        <title>Genomic characterization of faba bean (Vicia faba) microsymbionts in Mexican soils.</title>
        <authorList>
            <person name="Rivera Orduna F.N."/>
            <person name="Guevara-Luna J."/>
            <person name="Yan J."/>
            <person name="Arroyo-Herrera I."/>
            <person name="Li Y."/>
            <person name="Vasquez-Murrieta M.S."/>
            <person name="Wang E.T."/>
        </authorList>
    </citation>
    <scope>NUCLEOTIDE SEQUENCE</scope>
    <source>
        <strain evidence="1">CH26</strain>
    </source>
</reference>
<dbReference type="RefSeq" id="WP_310865783.1">
    <property type="nucleotide sequence ID" value="NZ_JAVLSF010000036.1"/>
</dbReference>
<accession>A0AAJ2H3M1</accession>
<gene>
    <name evidence="1" type="ORF">RJJ65_32210</name>
</gene>
<dbReference type="Proteomes" id="UP001268610">
    <property type="component" value="Unassembled WGS sequence"/>
</dbReference>
<proteinExistence type="predicted"/>
<name>A0AAJ2H3M1_9HYPH</name>
<dbReference type="EMBL" id="JAVLSF010000036">
    <property type="protein sequence ID" value="MDR9777223.1"/>
    <property type="molecule type" value="Genomic_DNA"/>
</dbReference>
<evidence type="ECO:0000313" key="1">
    <source>
        <dbReference type="EMBL" id="MDR9777223.1"/>
    </source>
</evidence>